<dbReference type="Proteomes" id="UP000600449">
    <property type="component" value="Unassembled WGS sequence"/>
</dbReference>
<dbReference type="Gene3D" id="3.30.200.20">
    <property type="entry name" value="Phosphorylase Kinase, domain 1"/>
    <property type="match status" value="1"/>
</dbReference>
<keyword evidence="5 8" id="KW-0418">Kinase</keyword>
<keyword evidence="6 8" id="KW-0067">ATP-binding</keyword>
<dbReference type="SUPFAM" id="SSF56112">
    <property type="entry name" value="Protein kinase-like (PK-like)"/>
    <property type="match status" value="1"/>
</dbReference>
<dbReference type="GO" id="GO:0005524">
    <property type="term" value="F:ATP binding"/>
    <property type="evidence" value="ECO:0007669"/>
    <property type="project" value="UniProtKB-KW"/>
</dbReference>
<proteinExistence type="inferred from homology"/>
<dbReference type="PANTHER" id="PTHR21064">
    <property type="entry name" value="AMINOGLYCOSIDE PHOSPHOTRANSFERASE DOMAIN-CONTAINING PROTEIN-RELATED"/>
    <property type="match status" value="1"/>
</dbReference>
<comment type="caution">
    <text evidence="11">The sequence shown here is derived from an EMBL/GenBank/DDBJ whole genome shotgun (WGS) entry which is preliminary data.</text>
</comment>
<evidence type="ECO:0000256" key="1">
    <source>
        <dbReference type="ARBA" id="ARBA00022605"/>
    </source>
</evidence>
<feature type="domain" description="Aminoglycoside phosphotransferase" evidence="10">
    <location>
        <begin position="27"/>
        <end position="255"/>
    </location>
</feature>
<dbReference type="NCBIfam" id="TIGR00938">
    <property type="entry name" value="thrB_alt"/>
    <property type="match status" value="1"/>
</dbReference>
<gene>
    <name evidence="8 11" type="primary">thrB</name>
    <name evidence="11" type="ORF">GCM10011322_31260</name>
</gene>
<dbReference type="InterPro" id="IPR005280">
    <property type="entry name" value="Homoserine_kinase_II"/>
</dbReference>
<evidence type="ECO:0000256" key="3">
    <source>
        <dbReference type="ARBA" id="ARBA00022697"/>
    </source>
</evidence>
<dbReference type="CDD" id="cd05153">
    <property type="entry name" value="HomoserineK_II"/>
    <property type="match status" value="1"/>
</dbReference>
<protein>
    <recommendedName>
        <fullName evidence="8 9">Homoserine kinase</fullName>
        <shortName evidence="8">HK</shortName>
        <shortName evidence="8">HSK</shortName>
        <ecNumber evidence="8 9">2.7.1.39</ecNumber>
    </recommendedName>
</protein>
<organism evidence="11 12">
    <name type="scientific">Salinarimonas ramus</name>
    <dbReference type="NCBI Taxonomy" id="690164"/>
    <lineage>
        <taxon>Bacteria</taxon>
        <taxon>Pseudomonadati</taxon>
        <taxon>Pseudomonadota</taxon>
        <taxon>Alphaproteobacteria</taxon>
        <taxon>Hyphomicrobiales</taxon>
        <taxon>Salinarimonadaceae</taxon>
        <taxon>Salinarimonas</taxon>
    </lineage>
</organism>
<name>A0A917V616_9HYPH</name>
<sequence length="321" mass="35535">MAVYTDVPEDALVAFVEGYDIGAVLSFKGIAEGVENTNYFLHTERGSYILTLYEKRVREGDLPFFLGLMEHLSTRGIVCPLPVRDRRGEALGRLAGRPAAIATFLEGLSIRRPTAKRCGALGEALARLHEAGRDFPLRRENALSLPGWRPLLHQAAAQADTVSPGLAARTQAELDRLEASWPTDLPAGVIHADLFVDNVFFIGEDVSGIIDFYFACNDLLAYDLAICLNAWCFEQDGSYNVTKSRALIAGYERVRRLEPAEVAALPILCRGAALRFLLTRLVDWLNVPEGAFVRPKDPLEYDRKLAFHRRAASAADYGLDR</sequence>
<dbReference type="InterPro" id="IPR050249">
    <property type="entry name" value="Pseudomonas-type_ThrB"/>
</dbReference>
<dbReference type="Pfam" id="PF01636">
    <property type="entry name" value="APH"/>
    <property type="match status" value="1"/>
</dbReference>
<evidence type="ECO:0000256" key="9">
    <source>
        <dbReference type="NCBIfam" id="TIGR00938"/>
    </source>
</evidence>
<evidence type="ECO:0000313" key="11">
    <source>
        <dbReference type="EMBL" id="GGK41876.1"/>
    </source>
</evidence>
<dbReference type="RefSeq" id="WP_188914179.1">
    <property type="nucleotide sequence ID" value="NZ_BMMF01000009.1"/>
</dbReference>
<dbReference type="PANTHER" id="PTHR21064:SF6">
    <property type="entry name" value="AMINOGLYCOSIDE PHOSPHOTRANSFERASE DOMAIN-CONTAINING PROTEIN"/>
    <property type="match status" value="1"/>
</dbReference>
<dbReference type="EMBL" id="BMMF01000009">
    <property type="protein sequence ID" value="GGK41876.1"/>
    <property type="molecule type" value="Genomic_DNA"/>
</dbReference>
<evidence type="ECO:0000313" key="12">
    <source>
        <dbReference type="Proteomes" id="UP000600449"/>
    </source>
</evidence>
<dbReference type="InterPro" id="IPR011009">
    <property type="entry name" value="Kinase-like_dom_sf"/>
</dbReference>
<reference evidence="11 12" key="1">
    <citation type="journal article" date="2014" name="Int. J. Syst. Evol. Microbiol.">
        <title>Complete genome sequence of Corynebacterium casei LMG S-19264T (=DSM 44701T), isolated from a smear-ripened cheese.</title>
        <authorList>
            <consortium name="US DOE Joint Genome Institute (JGI-PGF)"/>
            <person name="Walter F."/>
            <person name="Albersmeier A."/>
            <person name="Kalinowski J."/>
            <person name="Ruckert C."/>
        </authorList>
    </citation>
    <scope>NUCLEOTIDE SEQUENCE [LARGE SCALE GENOMIC DNA]</scope>
    <source>
        <strain evidence="11 12">CGMCC 1.9161</strain>
    </source>
</reference>
<dbReference type="InterPro" id="IPR002575">
    <property type="entry name" value="Aminoglycoside_PTrfase"/>
</dbReference>
<comment type="catalytic activity">
    <reaction evidence="8">
        <text>L-homoserine + ATP = O-phospho-L-homoserine + ADP + H(+)</text>
        <dbReference type="Rhea" id="RHEA:13985"/>
        <dbReference type="ChEBI" id="CHEBI:15378"/>
        <dbReference type="ChEBI" id="CHEBI:30616"/>
        <dbReference type="ChEBI" id="CHEBI:57476"/>
        <dbReference type="ChEBI" id="CHEBI:57590"/>
        <dbReference type="ChEBI" id="CHEBI:456216"/>
        <dbReference type="EC" id="2.7.1.39"/>
    </reaction>
</comment>
<dbReference type="EC" id="2.7.1.39" evidence="8 9"/>
<evidence type="ECO:0000256" key="7">
    <source>
        <dbReference type="ARBA" id="ARBA00038240"/>
    </source>
</evidence>
<evidence type="ECO:0000256" key="6">
    <source>
        <dbReference type="ARBA" id="ARBA00022840"/>
    </source>
</evidence>
<dbReference type="HAMAP" id="MF_00301">
    <property type="entry name" value="Homoser_kinase_2"/>
    <property type="match status" value="1"/>
</dbReference>
<dbReference type="AlphaFoldDB" id="A0A917V616"/>
<dbReference type="GO" id="GO:0004413">
    <property type="term" value="F:homoserine kinase activity"/>
    <property type="evidence" value="ECO:0007669"/>
    <property type="project" value="UniProtKB-UniRule"/>
</dbReference>
<dbReference type="NCBIfam" id="NF003558">
    <property type="entry name" value="PRK05231.1"/>
    <property type="match status" value="1"/>
</dbReference>
<dbReference type="Gene3D" id="3.90.1200.10">
    <property type="match status" value="1"/>
</dbReference>
<evidence type="ECO:0000259" key="10">
    <source>
        <dbReference type="Pfam" id="PF01636"/>
    </source>
</evidence>
<accession>A0A917V616</accession>
<keyword evidence="3 8" id="KW-0791">Threonine biosynthesis</keyword>
<keyword evidence="12" id="KW-1185">Reference proteome</keyword>
<keyword evidence="1 8" id="KW-0028">Amino-acid biosynthesis</keyword>
<evidence type="ECO:0000256" key="2">
    <source>
        <dbReference type="ARBA" id="ARBA00022679"/>
    </source>
</evidence>
<keyword evidence="2 8" id="KW-0808">Transferase</keyword>
<comment type="similarity">
    <text evidence="7 8">Belongs to the pseudomonas-type ThrB family.</text>
</comment>
<evidence type="ECO:0000256" key="8">
    <source>
        <dbReference type="HAMAP-Rule" id="MF_00301"/>
    </source>
</evidence>
<evidence type="ECO:0000256" key="5">
    <source>
        <dbReference type="ARBA" id="ARBA00022777"/>
    </source>
</evidence>
<keyword evidence="4 8" id="KW-0547">Nucleotide-binding</keyword>
<evidence type="ECO:0000256" key="4">
    <source>
        <dbReference type="ARBA" id="ARBA00022741"/>
    </source>
</evidence>
<comment type="pathway">
    <text evidence="8">Amino-acid biosynthesis; L-threonine biosynthesis; L-threonine from L-aspartate: step 4/5.</text>
</comment>
<dbReference type="GO" id="GO:0009088">
    <property type="term" value="P:threonine biosynthetic process"/>
    <property type="evidence" value="ECO:0007669"/>
    <property type="project" value="UniProtKB-UniRule"/>
</dbReference>